<dbReference type="PANTHER" id="PTHR45947">
    <property type="entry name" value="SULFOQUINOVOSYL TRANSFERASE SQD2"/>
    <property type="match status" value="1"/>
</dbReference>
<name>A0ABU8BDR4_9BRAD</name>
<dbReference type="PANTHER" id="PTHR45947:SF3">
    <property type="entry name" value="SULFOQUINOVOSYL TRANSFERASE SQD2"/>
    <property type="match status" value="1"/>
</dbReference>
<sequence length="393" mass="43779">MAVPRSSGSQMRILSIDFSIPYLLKDDNYPIGGWAVQLSIWLRALENAGHEAALLTWKGALAHVGSGQQIKLIETYDPEHGVRVAKYFYSYIPKILAAARAYHPDIMIQGVCGVHTAIMAFVAGQLGIPFVHRVVSDMNVDERCKVGLRFYEWLAYSWARHRTAAFLCQNEYQREKLAALFPGTPIHVLHNAVVVAEDAPAPLLRAERRYVAWLGVFRHGKNLPLLFRIAQEFPAVKFRVGGMPERQVDQSTLDAVNGLRHLPNVELVGLVRRADVQQFLSEATMLLSTSDFEGFSNVFLEAFAVGTPVITRRQVDPDSIVLRHSLGASAEDELALSKSVKMFWDMDANEYNALAQRCQIYVKANHSPTAKARELIAALTPLVAKSKHPGQPL</sequence>
<dbReference type="Proteomes" id="UP001364224">
    <property type="component" value="Unassembled WGS sequence"/>
</dbReference>
<dbReference type="Gene3D" id="3.40.50.2000">
    <property type="entry name" value="Glycogen Phosphorylase B"/>
    <property type="match status" value="2"/>
</dbReference>
<feature type="domain" description="Glycosyltransferase subfamily 4-like N-terminal" evidence="1">
    <location>
        <begin position="31"/>
        <end position="194"/>
    </location>
</feature>
<gene>
    <name evidence="2" type="ORF">V1286_003843</name>
</gene>
<keyword evidence="3" id="KW-1185">Reference proteome</keyword>
<organism evidence="2 3">
    <name type="scientific">Bradyrhizobium algeriense</name>
    <dbReference type="NCBI Taxonomy" id="634784"/>
    <lineage>
        <taxon>Bacteria</taxon>
        <taxon>Pseudomonadati</taxon>
        <taxon>Pseudomonadota</taxon>
        <taxon>Alphaproteobacteria</taxon>
        <taxon>Hyphomicrobiales</taxon>
        <taxon>Nitrobacteraceae</taxon>
        <taxon>Bradyrhizobium</taxon>
    </lineage>
</organism>
<dbReference type="EMBL" id="JAZHRV010000001">
    <property type="protein sequence ID" value="MEH2556314.1"/>
    <property type="molecule type" value="Genomic_DNA"/>
</dbReference>
<reference evidence="2 3" key="1">
    <citation type="submission" date="2024-02" db="EMBL/GenBank/DDBJ databases">
        <title>Adaptive strategies in a cosmopolitan and abundant soil bacterium.</title>
        <authorList>
            <person name="Carini P."/>
        </authorList>
    </citation>
    <scope>NUCLEOTIDE SEQUENCE [LARGE SCALE GENOMIC DNA]</scope>
    <source>
        <strain evidence="2 3">AZCC 1608</strain>
    </source>
</reference>
<dbReference type="Pfam" id="PF13439">
    <property type="entry name" value="Glyco_transf_4"/>
    <property type="match status" value="1"/>
</dbReference>
<proteinExistence type="predicted"/>
<comment type="caution">
    <text evidence="2">The sequence shown here is derived from an EMBL/GenBank/DDBJ whole genome shotgun (WGS) entry which is preliminary data.</text>
</comment>
<evidence type="ECO:0000259" key="1">
    <source>
        <dbReference type="Pfam" id="PF13439"/>
    </source>
</evidence>
<dbReference type="InterPro" id="IPR028098">
    <property type="entry name" value="Glyco_trans_4-like_N"/>
</dbReference>
<dbReference type="InterPro" id="IPR050194">
    <property type="entry name" value="Glycosyltransferase_grp1"/>
</dbReference>
<accession>A0ABU8BDR4</accession>
<evidence type="ECO:0000313" key="3">
    <source>
        <dbReference type="Proteomes" id="UP001364224"/>
    </source>
</evidence>
<dbReference type="Pfam" id="PF13692">
    <property type="entry name" value="Glyco_trans_1_4"/>
    <property type="match status" value="1"/>
</dbReference>
<dbReference type="SUPFAM" id="SSF53756">
    <property type="entry name" value="UDP-Glycosyltransferase/glycogen phosphorylase"/>
    <property type="match status" value="1"/>
</dbReference>
<dbReference type="CDD" id="cd03801">
    <property type="entry name" value="GT4_PimA-like"/>
    <property type="match status" value="1"/>
</dbReference>
<evidence type="ECO:0000313" key="2">
    <source>
        <dbReference type="EMBL" id="MEH2556314.1"/>
    </source>
</evidence>
<protein>
    <submittedName>
        <fullName evidence="2">Glycosyltransferase involved in cell wall biosynthesis</fullName>
    </submittedName>
</protein>